<feature type="compositionally biased region" description="Basic and acidic residues" evidence="1">
    <location>
        <begin position="183"/>
        <end position="193"/>
    </location>
</feature>
<reference evidence="2" key="1">
    <citation type="submission" date="2021-01" db="EMBL/GenBank/DDBJ databases">
        <title>Whole genome shotgun sequence of Virgisporangium aurantiacum NBRC 16421.</title>
        <authorList>
            <person name="Komaki H."/>
            <person name="Tamura T."/>
        </authorList>
    </citation>
    <scope>NUCLEOTIDE SEQUENCE</scope>
    <source>
        <strain evidence="2">NBRC 16421</strain>
    </source>
</reference>
<dbReference type="PANTHER" id="PTHR47372:SF11">
    <property type="entry name" value="RE19971P"/>
    <property type="match status" value="1"/>
</dbReference>
<gene>
    <name evidence="2" type="ORF">Vau01_115100</name>
</gene>
<dbReference type="PANTHER" id="PTHR47372">
    <property type="entry name" value="DAUER UP-REGULATED-RELATED"/>
    <property type="match status" value="1"/>
</dbReference>
<dbReference type="Proteomes" id="UP000612585">
    <property type="component" value="Unassembled WGS sequence"/>
</dbReference>
<dbReference type="AlphaFoldDB" id="A0A8J3ZGZ3"/>
<dbReference type="Gene3D" id="1.20.120.20">
    <property type="entry name" value="Apolipoprotein"/>
    <property type="match status" value="1"/>
</dbReference>
<organism evidence="2 3">
    <name type="scientific">Virgisporangium aurantiacum</name>
    <dbReference type="NCBI Taxonomy" id="175570"/>
    <lineage>
        <taxon>Bacteria</taxon>
        <taxon>Bacillati</taxon>
        <taxon>Actinomycetota</taxon>
        <taxon>Actinomycetes</taxon>
        <taxon>Micromonosporales</taxon>
        <taxon>Micromonosporaceae</taxon>
        <taxon>Virgisporangium</taxon>
    </lineage>
</organism>
<feature type="compositionally biased region" description="Polar residues" evidence="1">
    <location>
        <begin position="68"/>
        <end position="93"/>
    </location>
</feature>
<name>A0A8J3ZGZ3_9ACTN</name>
<evidence type="ECO:0000313" key="3">
    <source>
        <dbReference type="Proteomes" id="UP000612585"/>
    </source>
</evidence>
<proteinExistence type="predicted"/>
<evidence type="ECO:0000313" key="2">
    <source>
        <dbReference type="EMBL" id="GIJ63994.1"/>
    </source>
</evidence>
<keyword evidence="3" id="KW-1185">Reference proteome</keyword>
<comment type="caution">
    <text evidence="2">The sequence shown here is derived from an EMBL/GenBank/DDBJ whole genome shotgun (WGS) entry which is preliminary data.</text>
</comment>
<evidence type="ECO:0008006" key="4">
    <source>
        <dbReference type="Google" id="ProtNLM"/>
    </source>
</evidence>
<feature type="region of interest" description="Disordered" evidence="1">
    <location>
        <begin position="62"/>
        <end position="117"/>
    </location>
</feature>
<sequence length="219" mass="23037">MGSRPEELRNEIEQTREELAHDVDRLADRTVPTRVAGRKWEGAKSRVRSVTDRVMGARDTVVSGAQDKASQAGSKIQDAASSAAGSVQSTASTVGDKAQETAHAVADTVREAPDTVARQTRGNPLAVGLIAFGVGLLTASLLPETEAEKRAGAAVADRSGDLVEKAKETAREMADELGGTAREATEQVKETAREAAQQTAGQAKESGRTTVEQTRQSVS</sequence>
<protein>
    <recommendedName>
        <fullName evidence="4">DUF3618 domain-containing protein</fullName>
    </recommendedName>
</protein>
<feature type="compositionally biased region" description="Polar residues" evidence="1">
    <location>
        <begin position="208"/>
        <end position="219"/>
    </location>
</feature>
<dbReference type="RefSeq" id="WP_204011702.1">
    <property type="nucleotide sequence ID" value="NZ_BOPG01000105.1"/>
</dbReference>
<feature type="region of interest" description="Disordered" evidence="1">
    <location>
        <begin position="170"/>
        <end position="219"/>
    </location>
</feature>
<dbReference type="EMBL" id="BOPG01000105">
    <property type="protein sequence ID" value="GIJ63994.1"/>
    <property type="molecule type" value="Genomic_DNA"/>
</dbReference>
<dbReference type="Pfam" id="PF12277">
    <property type="entry name" value="DUF3618"/>
    <property type="match status" value="1"/>
</dbReference>
<dbReference type="InterPro" id="IPR022062">
    <property type="entry name" value="DUF3618"/>
</dbReference>
<accession>A0A8J3ZGZ3</accession>
<evidence type="ECO:0000256" key="1">
    <source>
        <dbReference type="SAM" id="MobiDB-lite"/>
    </source>
</evidence>